<evidence type="ECO:0000313" key="8">
    <source>
        <dbReference type="Proteomes" id="UP000321827"/>
    </source>
</evidence>
<evidence type="ECO:0000256" key="3">
    <source>
        <dbReference type="ARBA" id="ARBA00022989"/>
    </source>
</evidence>
<feature type="transmembrane region" description="Helical" evidence="5">
    <location>
        <begin position="335"/>
        <end position="352"/>
    </location>
</feature>
<dbReference type="Gene3D" id="1.20.1250.20">
    <property type="entry name" value="MFS general substrate transporter like domains"/>
    <property type="match status" value="2"/>
</dbReference>
<dbReference type="GO" id="GO:0012505">
    <property type="term" value="C:endomembrane system"/>
    <property type="evidence" value="ECO:0007669"/>
    <property type="project" value="UniProtKB-SubCell"/>
</dbReference>
<proteinExistence type="predicted"/>
<reference evidence="7 8" key="1">
    <citation type="submission" date="2019-07" db="EMBL/GenBank/DDBJ databases">
        <title>Whole genome shotgun sequence of Oceanithermus desulfurans NBRC 100063.</title>
        <authorList>
            <person name="Hosoyama A."/>
            <person name="Uohara A."/>
            <person name="Ohji S."/>
            <person name="Ichikawa N."/>
        </authorList>
    </citation>
    <scope>NUCLEOTIDE SEQUENCE [LARGE SCALE GENOMIC DNA]</scope>
    <source>
        <strain evidence="7 8">NBRC 100063</strain>
    </source>
</reference>
<dbReference type="SUPFAM" id="SSF103473">
    <property type="entry name" value="MFS general substrate transporter"/>
    <property type="match status" value="1"/>
</dbReference>
<keyword evidence="3 5" id="KW-1133">Transmembrane helix</keyword>
<dbReference type="EMBL" id="BJXN01000009">
    <property type="protein sequence ID" value="GEM90112.1"/>
    <property type="molecule type" value="Genomic_DNA"/>
</dbReference>
<feature type="transmembrane region" description="Helical" evidence="5">
    <location>
        <begin position="162"/>
        <end position="181"/>
    </location>
</feature>
<organism evidence="7 8">
    <name type="scientific">Oceanithermus desulfurans NBRC 100063</name>
    <dbReference type="NCBI Taxonomy" id="1227550"/>
    <lineage>
        <taxon>Bacteria</taxon>
        <taxon>Thermotogati</taxon>
        <taxon>Deinococcota</taxon>
        <taxon>Deinococci</taxon>
        <taxon>Thermales</taxon>
        <taxon>Thermaceae</taxon>
        <taxon>Oceanithermus</taxon>
    </lineage>
</organism>
<evidence type="ECO:0000256" key="1">
    <source>
        <dbReference type="ARBA" id="ARBA00004127"/>
    </source>
</evidence>
<feature type="transmembrane region" description="Helical" evidence="5">
    <location>
        <begin position="72"/>
        <end position="91"/>
    </location>
</feature>
<dbReference type="InterPro" id="IPR036259">
    <property type="entry name" value="MFS_trans_sf"/>
</dbReference>
<evidence type="ECO:0000259" key="6">
    <source>
        <dbReference type="PROSITE" id="PS50850"/>
    </source>
</evidence>
<dbReference type="PROSITE" id="PS50850">
    <property type="entry name" value="MFS"/>
    <property type="match status" value="1"/>
</dbReference>
<dbReference type="RefSeq" id="WP_147147568.1">
    <property type="nucleotide sequence ID" value="NZ_BJXN01000009.1"/>
</dbReference>
<feature type="transmembrane region" description="Helical" evidence="5">
    <location>
        <begin position="128"/>
        <end position="150"/>
    </location>
</feature>
<dbReference type="InterPro" id="IPR020846">
    <property type="entry name" value="MFS_dom"/>
</dbReference>
<dbReference type="InterPro" id="IPR051337">
    <property type="entry name" value="OPA_Antiporter"/>
</dbReference>
<dbReference type="Proteomes" id="UP000321827">
    <property type="component" value="Unassembled WGS sequence"/>
</dbReference>
<evidence type="ECO:0000313" key="7">
    <source>
        <dbReference type="EMBL" id="GEM90112.1"/>
    </source>
</evidence>
<keyword evidence="2 5" id="KW-0812">Transmembrane</keyword>
<dbReference type="PANTHER" id="PTHR43826:SF3">
    <property type="entry name" value="GLUCOSE-6-PHOSPHATE EXCHANGER SLC37A4"/>
    <property type="match status" value="1"/>
</dbReference>
<accession>A0A511RMD7</accession>
<feature type="transmembrane region" description="Helical" evidence="5">
    <location>
        <begin position="300"/>
        <end position="323"/>
    </location>
</feature>
<comment type="subcellular location">
    <subcellularLocation>
        <location evidence="1">Endomembrane system</location>
        <topology evidence="1">Multi-pass membrane protein</topology>
    </subcellularLocation>
</comment>
<feature type="transmembrane region" description="Helical" evidence="5">
    <location>
        <begin position="202"/>
        <end position="225"/>
    </location>
</feature>
<feature type="transmembrane region" description="Helical" evidence="5">
    <location>
        <begin position="42"/>
        <end position="65"/>
    </location>
</feature>
<feature type="transmembrane region" description="Helical" evidence="5">
    <location>
        <begin position="245"/>
        <end position="264"/>
    </location>
</feature>
<dbReference type="OrthoDB" id="6360at2"/>
<protein>
    <submittedName>
        <fullName evidence="7">MFS transporter</fullName>
    </submittedName>
</protein>
<dbReference type="Pfam" id="PF07690">
    <property type="entry name" value="MFS_1"/>
    <property type="match status" value="1"/>
</dbReference>
<feature type="transmembrane region" description="Helical" evidence="5">
    <location>
        <begin position="372"/>
        <end position="394"/>
    </location>
</feature>
<comment type="caution">
    <text evidence="7">The sequence shown here is derived from an EMBL/GenBank/DDBJ whole genome shotgun (WGS) entry which is preliminary data.</text>
</comment>
<keyword evidence="4 5" id="KW-0472">Membrane</keyword>
<dbReference type="AlphaFoldDB" id="A0A511RMD7"/>
<feature type="domain" description="Major facilitator superfamily (MFS) profile" evidence="6">
    <location>
        <begin position="7"/>
        <end position="402"/>
    </location>
</feature>
<evidence type="ECO:0000256" key="5">
    <source>
        <dbReference type="SAM" id="Phobius"/>
    </source>
</evidence>
<dbReference type="GO" id="GO:0035435">
    <property type="term" value="P:phosphate ion transmembrane transport"/>
    <property type="evidence" value="ECO:0007669"/>
    <property type="project" value="TreeGrafter"/>
</dbReference>
<sequence length="404" mass="42374">MSGSARVFLLFTFAYFLSYFFRSANAVIAPDLTRELGLDAATLGLMTSLFYLAFAAVQLPLGGALDRWGPRWVTPALMLAGAAGSWVFAAAHTVEGLMLGRLLLGVGMAGILMGAYKAFSRWFPAGRFATVAGWLVGIGSAGALASGTPLAWLAEVLGWRNVFFWGGWVIALSALAITLGVRNTPQGDRLEPGPRTGGLLAVFASPVFWSMAGMNLFVVGAFLGIQTLWAGPYLYQVHGMDPITVGNLLLVLSFGALVGFLGNGWIADRVGVPPTILALGAGFVTLVGVLAWGAEGLGPLALGVLLFALGYTGTVGVILLAYARLAFPTWLTGRATTAVNLFGIGGTFLVQWGMGAVIQRFPRTDGAYPPEAFGAAFGTAAVLGALALVAFALGRRFDRKEEQR</sequence>
<name>A0A511RMD7_9DEIN</name>
<feature type="transmembrane region" description="Helical" evidence="5">
    <location>
        <begin position="97"/>
        <end position="116"/>
    </location>
</feature>
<dbReference type="PANTHER" id="PTHR43826">
    <property type="entry name" value="GLUCOSE-6-PHOSPHATE EXCHANGER SLC37A4"/>
    <property type="match status" value="1"/>
</dbReference>
<gene>
    <name evidence="7" type="ORF">ODE01S_15460</name>
</gene>
<evidence type="ECO:0000256" key="2">
    <source>
        <dbReference type="ARBA" id="ARBA00022692"/>
    </source>
</evidence>
<evidence type="ECO:0000256" key="4">
    <source>
        <dbReference type="ARBA" id="ARBA00023136"/>
    </source>
</evidence>
<dbReference type="GO" id="GO:0061513">
    <property type="term" value="F:glucose 6-phosphate:phosphate antiporter activity"/>
    <property type="evidence" value="ECO:0007669"/>
    <property type="project" value="TreeGrafter"/>
</dbReference>
<dbReference type="InterPro" id="IPR011701">
    <property type="entry name" value="MFS"/>
</dbReference>
<dbReference type="GO" id="GO:0016020">
    <property type="term" value="C:membrane"/>
    <property type="evidence" value="ECO:0007669"/>
    <property type="project" value="UniProtKB-ARBA"/>
</dbReference>
<feature type="transmembrane region" description="Helical" evidence="5">
    <location>
        <begin position="276"/>
        <end position="294"/>
    </location>
</feature>